<comment type="caution">
    <text evidence="3">The sequence shown here is derived from an EMBL/GenBank/DDBJ whole genome shotgun (WGS) entry which is preliminary data.</text>
</comment>
<dbReference type="AlphaFoldDB" id="A0A812Q087"/>
<gene>
    <name evidence="3" type="primary">ppsC</name>
    <name evidence="3" type="ORF">SNAT2548_LOCUS20630</name>
</gene>
<dbReference type="SUPFAM" id="SSF55729">
    <property type="entry name" value="Acyl-CoA N-acyltransferases (Nat)"/>
    <property type="match status" value="1"/>
</dbReference>
<dbReference type="EMBL" id="CAJNDS010002216">
    <property type="protein sequence ID" value="CAE7377798.1"/>
    <property type="molecule type" value="Genomic_DNA"/>
</dbReference>
<dbReference type="InterPro" id="IPR016181">
    <property type="entry name" value="Acyl_CoA_acyltransferase"/>
</dbReference>
<name>A0A812Q087_9DINO</name>
<dbReference type="PROSITE" id="PS51186">
    <property type="entry name" value="GNAT"/>
    <property type="match status" value="1"/>
</dbReference>
<sequence length="336" mass="37616">MVPPQELQEWLLDRLKAIVDNDVQEDVPEEWIKLARQTFVRSRPAKILEVSHRLPGQHVAWEAVALGGYDCITEIPPSKWEVDAVPSQVQSSVPPSCPPCDMACVMEEQGQTDDVNPTEDNSPSQGASDDKDLADKIQCKEGDVDDIKCFKGKEPKEKDDEASTVDSERVYEEVTDTSIWLDVKPGLDKVDPKKAAVLEQVTALGDDIFGDDPLVGCSKRGGWRMHVAVGQVAEKTVLLGFIVWRIKPERNMLIVSQLAVPEQFRRHGFGKMLVELLIAEARRLPQVYTVSLSSLPGSVKFYKRLGFKQVQRLPDVEGKKEGQVFMQLKTPTKKKK</sequence>
<evidence type="ECO:0000313" key="3">
    <source>
        <dbReference type="EMBL" id="CAE7377798.1"/>
    </source>
</evidence>
<feature type="region of interest" description="Disordered" evidence="1">
    <location>
        <begin position="111"/>
        <end position="133"/>
    </location>
</feature>
<dbReference type="CDD" id="cd04301">
    <property type="entry name" value="NAT_SF"/>
    <property type="match status" value="1"/>
</dbReference>
<dbReference type="InterPro" id="IPR000182">
    <property type="entry name" value="GNAT_dom"/>
</dbReference>
<keyword evidence="4" id="KW-1185">Reference proteome</keyword>
<protein>
    <submittedName>
        <fullName evidence="3">PpsC protein</fullName>
    </submittedName>
</protein>
<evidence type="ECO:0000256" key="1">
    <source>
        <dbReference type="SAM" id="MobiDB-lite"/>
    </source>
</evidence>
<organism evidence="3 4">
    <name type="scientific">Symbiodinium natans</name>
    <dbReference type="NCBI Taxonomy" id="878477"/>
    <lineage>
        <taxon>Eukaryota</taxon>
        <taxon>Sar</taxon>
        <taxon>Alveolata</taxon>
        <taxon>Dinophyceae</taxon>
        <taxon>Suessiales</taxon>
        <taxon>Symbiodiniaceae</taxon>
        <taxon>Symbiodinium</taxon>
    </lineage>
</organism>
<dbReference type="Pfam" id="PF00583">
    <property type="entry name" value="Acetyltransf_1"/>
    <property type="match status" value="1"/>
</dbReference>
<dbReference type="Proteomes" id="UP000604046">
    <property type="component" value="Unassembled WGS sequence"/>
</dbReference>
<dbReference type="OrthoDB" id="7305308at2759"/>
<feature type="domain" description="N-acetyltransferase" evidence="2">
    <location>
        <begin position="188"/>
        <end position="331"/>
    </location>
</feature>
<feature type="compositionally biased region" description="Polar residues" evidence="1">
    <location>
        <begin position="112"/>
        <end position="127"/>
    </location>
</feature>
<proteinExistence type="predicted"/>
<evidence type="ECO:0000259" key="2">
    <source>
        <dbReference type="PROSITE" id="PS51186"/>
    </source>
</evidence>
<accession>A0A812Q087</accession>
<reference evidence="3" key="1">
    <citation type="submission" date="2021-02" db="EMBL/GenBank/DDBJ databases">
        <authorList>
            <person name="Dougan E. K."/>
            <person name="Rhodes N."/>
            <person name="Thang M."/>
            <person name="Chan C."/>
        </authorList>
    </citation>
    <scope>NUCLEOTIDE SEQUENCE</scope>
</reference>
<dbReference type="GO" id="GO:0016747">
    <property type="term" value="F:acyltransferase activity, transferring groups other than amino-acyl groups"/>
    <property type="evidence" value="ECO:0007669"/>
    <property type="project" value="InterPro"/>
</dbReference>
<evidence type="ECO:0000313" key="4">
    <source>
        <dbReference type="Proteomes" id="UP000604046"/>
    </source>
</evidence>
<dbReference type="Gene3D" id="3.40.630.30">
    <property type="match status" value="1"/>
</dbReference>